<dbReference type="GO" id="GO:0008270">
    <property type="term" value="F:zinc ion binding"/>
    <property type="evidence" value="ECO:0007669"/>
    <property type="project" value="UniProtKB-UniRule"/>
</dbReference>
<comment type="pathway">
    <text evidence="7">Cofactor biosynthesis; pyridoxine 5'-phosphate biosynthesis; pyridoxine 5'-phosphate from D-erythrose 4-phosphate: step 4/5.</text>
</comment>
<evidence type="ECO:0000256" key="1">
    <source>
        <dbReference type="ARBA" id="ARBA00022490"/>
    </source>
</evidence>
<dbReference type="AlphaFoldDB" id="A0A0P1IUE7"/>
<reference evidence="9" key="1">
    <citation type="submission" date="2015-09" db="EMBL/GenBank/DDBJ databases">
        <authorList>
            <person name="Rodrigo-Torres Lidia"/>
            <person name="Arahal R.David."/>
        </authorList>
    </citation>
    <scope>NUCLEOTIDE SEQUENCE [LARGE SCALE GENOMIC DNA]</scope>
    <source>
        <strain evidence="9">CECT 5114</strain>
    </source>
</reference>
<dbReference type="PANTHER" id="PTHR30004:SF6">
    <property type="entry name" value="D-THREONATE 4-PHOSPHATE DEHYDROGENASE"/>
    <property type="match status" value="1"/>
</dbReference>
<evidence type="ECO:0000256" key="4">
    <source>
        <dbReference type="ARBA" id="ARBA00023002"/>
    </source>
</evidence>
<dbReference type="EMBL" id="CYUE01000021">
    <property type="protein sequence ID" value="CUK27163.1"/>
    <property type="molecule type" value="Genomic_DNA"/>
</dbReference>
<evidence type="ECO:0000256" key="5">
    <source>
        <dbReference type="ARBA" id="ARBA00023027"/>
    </source>
</evidence>
<dbReference type="GO" id="GO:0050897">
    <property type="term" value="F:cobalt ion binding"/>
    <property type="evidence" value="ECO:0007669"/>
    <property type="project" value="UniProtKB-UniRule"/>
</dbReference>
<protein>
    <recommendedName>
        <fullName evidence="7">4-hydroxythreonine-4-phosphate dehydrogenase</fullName>
        <ecNumber evidence="7">1.1.1.262</ecNumber>
    </recommendedName>
    <alternativeName>
        <fullName evidence="7">4-(phosphohydroxy)-L-threonine dehydrogenase</fullName>
    </alternativeName>
</protein>
<comment type="cofactor">
    <cofactor evidence="7">
        <name>Zn(2+)</name>
        <dbReference type="ChEBI" id="CHEBI:29105"/>
    </cofactor>
    <cofactor evidence="7">
        <name>Mg(2+)</name>
        <dbReference type="ChEBI" id="CHEBI:18420"/>
    </cofactor>
    <cofactor evidence="7">
        <name>Co(2+)</name>
        <dbReference type="ChEBI" id="CHEBI:48828"/>
    </cofactor>
    <text evidence="7">Binds 1 divalent metal cation per subunit. Can use ions such as Zn(2+), Mg(2+) or Co(2+).</text>
</comment>
<feature type="binding site" evidence="7">
    <location>
        <position position="209"/>
    </location>
    <ligand>
        <name>a divalent metal cation</name>
        <dbReference type="ChEBI" id="CHEBI:60240"/>
        <note>ligand shared between dimeric partners</note>
    </ligand>
</feature>
<evidence type="ECO:0000256" key="6">
    <source>
        <dbReference type="ARBA" id="ARBA00023096"/>
    </source>
</evidence>
<dbReference type="Proteomes" id="UP000051184">
    <property type="component" value="Unassembled WGS sequence"/>
</dbReference>
<sequence length="332" mass="34977">MNTPSSSAPIALTCGEPAGVGLELAEAAWLRLKGELVFFLIADPAHLTGSAPVQMIESPAEAAAVMPTALPVLPHQFAGKATKGTPDPANAQGVIDVIARAVDFATTGEASAVCTAPIHKKALKDGADFRWPGHTEYLADLAGVDQVVMMLASDELRVVPTTIHIALSEVPAELTQDLLRRTIEITDIDLKKYFGIKNPRLAVAGLNPHAGEGGVMGYEDATVIAPVVSELVSEGYDLNGPLSADTMFHARARQSYDAAICMYHDQALIPIKTLDFDRGVNVTLGLPFIRTSPDHGTAFDIAGKGIANPTSTIEALRLAAKMAKAREKAVVA</sequence>
<dbReference type="OrthoDB" id="9801783at2"/>
<keyword evidence="6 7" id="KW-0664">Pyridoxine biosynthesis</keyword>
<keyword evidence="1 7" id="KW-0963">Cytoplasm</keyword>
<keyword evidence="7" id="KW-0170">Cobalt</keyword>
<dbReference type="InterPro" id="IPR037510">
    <property type="entry name" value="PdxA"/>
</dbReference>
<feature type="binding site" evidence="7">
    <location>
        <position position="134"/>
    </location>
    <ligand>
        <name>substrate</name>
    </ligand>
</feature>
<evidence type="ECO:0000313" key="8">
    <source>
        <dbReference type="EMBL" id="CUK27163.1"/>
    </source>
</evidence>
<dbReference type="RefSeq" id="WP_058316061.1">
    <property type="nucleotide sequence ID" value="NZ_CYTO01000024.1"/>
</dbReference>
<feature type="binding site" evidence="7">
    <location>
        <position position="135"/>
    </location>
    <ligand>
        <name>substrate</name>
    </ligand>
</feature>
<comment type="catalytic activity">
    <reaction evidence="7">
        <text>4-(phosphooxy)-L-threonine + NAD(+) = 3-amino-2-oxopropyl phosphate + CO2 + NADH</text>
        <dbReference type="Rhea" id="RHEA:32275"/>
        <dbReference type="ChEBI" id="CHEBI:16526"/>
        <dbReference type="ChEBI" id="CHEBI:57279"/>
        <dbReference type="ChEBI" id="CHEBI:57540"/>
        <dbReference type="ChEBI" id="CHEBI:57945"/>
        <dbReference type="ChEBI" id="CHEBI:58452"/>
        <dbReference type="EC" id="1.1.1.262"/>
    </reaction>
</comment>
<feature type="binding site" evidence="7">
    <location>
        <position position="272"/>
    </location>
    <ligand>
        <name>substrate</name>
    </ligand>
</feature>
<dbReference type="Gene3D" id="3.40.718.10">
    <property type="entry name" value="Isopropylmalate Dehydrogenase"/>
    <property type="match status" value="1"/>
</dbReference>
<name>A0A0P1IUE7_9RHOB</name>
<accession>A0A0P1IUE7</accession>
<gene>
    <name evidence="7 8" type="primary">pdxA</name>
    <name evidence="8" type="ORF">TA5114_02985</name>
</gene>
<dbReference type="GO" id="GO:0000287">
    <property type="term" value="F:magnesium ion binding"/>
    <property type="evidence" value="ECO:0007669"/>
    <property type="project" value="UniProtKB-UniRule"/>
</dbReference>
<keyword evidence="5 7" id="KW-0520">NAD</keyword>
<dbReference type="SUPFAM" id="SSF53659">
    <property type="entry name" value="Isocitrate/Isopropylmalate dehydrogenase-like"/>
    <property type="match status" value="1"/>
</dbReference>
<dbReference type="EC" id="1.1.1.262" evidence="7"/>
<proteinExistence type="inferred from homology"/>
<evidence type="ECO:0000256" key="7">
    <source>
        <dbReference type="HAMAP-Rule" id="MF_00536"/>
    </source>
</evidence>
<dbReference type="Pfam" id="PF04166">
    <property type="entry name" value="PdxA"/>
    <property type="match status" value="1"/>
</dbReference>
<comment type="miscellaneous">
    <text evidence="7">The active site is located at the dimer interface.</text>
</comment>
<evidence type="ECO:0000313" key="9">
    <source>
        <dbReference type="Proteomes" id="UP000051184"/>
    </source>
</evidence>
<dbReference type="GO" id="GO:0005737">
    <property type="term" value="C:cytoplasm"/>
    <property type="evidence" value="ECO:0007669"/>
    <property type="project" value="UniProtKB-SubCell"/>
</dbReference>
<dbReference type="UniPathway" id="UPA00244">
    <property type="reaction ID" value="UER00312"/>
</dbReference>
<comment type="subunit">
    <text evidence="7">Homodimer.</text>
</comment>
<keyword evidence="4 7" id="KW-0560">Oxidoreductase</keyword>
<dbReference type="PANTHER" id="PTHR30004">
    <property type="entry name" value="4-HYDROXYTHREONINE-4-PHOSPHATE DEHYDROGENASE"/>
    <property type="match status" value="1"/>
</dbReference>
<feature type="binding site" evidence="7">
    <location>
        <position position="281"/>
    </location>
    <ligand>
        <name>substrate</name>
    </ligand>
</feature>
<dbReference type="GO" id="GO:0051287">
    <property type="term" value="F:NAD binding"/>
    <property type="evidence" value="ECO:0007669"/>
    <property type="project" value="InterPro"/>
</dbReference>
<feature type="binding site" evidence="7">
    <location>
        <position position="164"/>
    </location>
    <ligand>
        <name>a divalent metal cation</name>
        <dbReference type="ChEBI" id="CHEBI:60240"/>
        <note>ligand shared between dimeric partners</note>
    </ligand>
</feature>
<comment type="function">
    <text evidence="7">Catalyzes the NAD(P)-dependent oxidation of 4-(phosphooxy)-L-threonine (HTP) into 2-amino-3-oxo-4-(phosphooxy)butyric acid which spontaneously decarboxylates to form 3-amino-2-oxopropyl phosphate (AHAP).</text>
</comment>
<dbReference type="HAMAP" id="MF_00536">
    <property type="entry name" value="PdxA"/>
    <property type="match status" value="1"/>
</dbReference>
<comment type="similarity">
    <text evidence="7">Belongs to the PdxA family.</text>
</comment>
<feature type="binding site" evidence="7">
    <location>
        <position position="290"/>
    </location>
    <ligand>
        <name>substrate</name>
    </ligand>
</feature>
<evidence type="ECO:0000256" key="3">
    <source>
        <dbReference type="ARBA" id="ARBA00022857"/>
    </source>
</evidence>
<dbReference type="NCBIfam" id="NF003699">
    <property type="entry name" value="PRK05312.1"/>
    <property type="match status" value="1"/>
</dbReference>
<organism evidence="8 9">
    <name type="scientific">Cognatishimia activa</name>
    <dbReference type="NCBI Taxonomy" id="1715691"/>
    <lineage>
        <taxon>Bacteria</taxon>
        <taxon>Pseudomonadati</taxon>
        <taxon>Pseudomonadota</taxon>
        <taxon>Alphaproteobacteria</taxon>
        <taxon>Rhodobacterales</taxon>
        <taxon>Paracoccaceae</taxon>
        <taxon>Cognatishimia</taxon>
    </lineage>
</organism>
<dbReference type="GO" id="GO:0042823">
    <property type="term" value="P:pyridoxal phosphate biosynthetic process"/>
    <property type="evidence" value="ECO:0007669"/>
    <property type="project" value="UniProtKB-UniRule"/>
</dbReference>
<dbReference type="InterPro" id="IPR005255">
    <property type="entry name" value="PdxA_fam"/>
</dbReference>
<dbReference type="STRING" id="1715691.TA5113_03018"/>
<keyword evidence="7" id="KW-0862">Zinc</keyword>
<dbReference type="GO" id="GO:0008615">
    <property type="term" value="P:pyridoxine biosynthetic process"/>
    <property type="evidence" value="ECO:0007669"/>
    <property type="project" value="UniProtKB-UniRule"/>
</dbReference>
<dbReference type="GO" id="GO:0050570">
    <property type="term" value="F:4-hydroxythreonine-4-phosphate dehydrogenase activity"/>
    <property type="evidence" value="ECO:0007669"/>
    <property type="project" value="UniProtKB-UniRule"/>
</dbReference>
<dbReference type="NCBIfam" id="TIGR00557">
    <property type="entry name" value="pdxA"/>
    <property type="match status" value="1"/>
</dbReference>
<keyword evidence="9" id="KW-1185">Reference proteome</keyword>
<comment type="subcellular location">
    <subcellularLocation>
        <location evidence="7">Cytoplasm</location>
    </subcellularLocation>
</comment>
<keyword evidence="7" id="KW-0460">Magnesium</keyword>
<keyword evidence="2 7" id="KW-0479">Metal-binding</keyword>
<keyword evidence="3 7" id="KW-0521">NADP</keyword>
<feature type="binding site" evidence="7">
    <location>
        <position position="264"/>
    </location>
    <ligand>
        <name>a divalent metal cation</name>
        <dbReference type="ChEBI" id="CHEBI:60240"/>
        <note>ligand shared between dimeric partners</note>
    </ligand>
</feature>
<evidence type="ECO:0000256" key="2">
    <source>
        <dbReference type="ARBA" id="ARBA00022723"/>
    </source>
</evidence>